<reference evidence="1 2" key="1">
    <citation type="submission" date="2021-06" db="EMBL/GenBank/DDBJ databases">
        <authorList>
            <person name="Kallberg Y."/>
            <person name="Tangrot J."/>
            <person name="Rosling A."/>
        </authorList>
    </citation>
    <scope>NUCLEOTIDE SEQUENCE [LARGE SCALE GENOMIC DNA]</scope>
    <source>
        <strain evidence="1 2">120-4 pot B 10/14</strain>
    </source>
</reference>
<name>A0ABN7WGR4_GIGMA</name>
<protein>
    <submittedName>
        <fullName evidence="1">32620_t:CDS:1</fullName>
    </submittedName>
</protein>
<evidence type="ECO:0000313" key="1">
    <source>
        <dbReference type="EMBL" id="CAG8831222.1"/>
    </source>
</evidence>
<accession>A0ABN7WGR4</accession>
<dbReference type="Proteomes" id="UP000789901">
    <property type="component" value="Unassembled WGS sequence"/>
</dbReference>
<proteinExistence type="predicted"/>
<keyword evidence="2" id="KW-1185">Reference proteome</keyword>
<gene>
    <name evidence="1" type="ORF">GMARGA_LOCUS30597</name>
</gene>
<evidence type="ECO:0000313" key="2">
    <source>
        <dbReference type="Proteomes" id="UP000789901"/>
    </source>
</evidence>
<comment type="caution">
    <text evidence="1">The sequence shown here is derived from an EMBL/GenBank/DDBJ whole genome shotgun (WGS) entry which is preliminary data.</text>
</comment>
<organism evidence="1 2">
    <name type="scientific">Gigaspora margarita</name>
    <dbReference type="NCBI Taxonomy" id="4874"/>
    <lineage>
        <taxon>Eukaryota</taxon>
        <taxon>Fungi</taxon>
        <taxon>Fungi incertae sedis</taxon>
        <taxon>Mucoromycota</taxon>
        <taxon>Glomeromycotina</taxon>
        <taxon>Glomeromycetes</taxon>
        <taxon>Diversisporales</taxon>
        <taxon>Gigasporaceae</taxon>
        <taxon>Gigaspora</taxon>
    </lineage>
</organism>
<dbReference type="EMBL" id="CAJVQB010043524">
    <property type="protein sequence ID" value="CAG8831222.1"/>
    <property type="molecule type" value="Genomic_DNA"/>
</dbReference>
<sequence length="175" mass="19805">KWLADTIKYTSPIIAISDNTKIKKRLGFFSLLGYIVSSTLSTELTRVFTHEDIYHVVETIKSHNAIAFQVHIYLLQIEEDDSFSNRHSQLTVILGSTQSRNINIEITVDIGVVNGVLKLSKLVNQHRYYEAYTSQKMEKRVVGSSTSTPSNGYNSLISYLFSNESARSGILRQNQ</sequence>
<feature type="non-terminal residue" evidence="1">
    <location>
        <position position="1"/>
    </location>
</feature>